<comment type="caution">
    <text evidence="1">The sequence shown here is derived from an EMBL/GenBank/DDBJ whole genome shotgun (WGS) entry which is preliminary data.</text>
</comment>
<dbReference type="RefSeq" id="WP_207335229.1">
    <property type="nucleotide sequence ID" value="NZ_JAFMYU010000006.1"/>
</dbReference>
<organism evidence="1 2">
    <name type="scientific">Fibrella aquatilis</name>
    <dbReference type="NCBI Taxonomy" id="2817059"/>
    <lineage>
        <taxon>Bacteria</taxon>
        <taxon>Pseudomonadati</taxon>
        <taxon>Bacteroidota</taxon>
        <taxon>Cytophagia</taxon>
        <taxon>Cytophagales</taxon>
        <taxon>Spirosomataceae</taxon>
        <taxon>Fibrella</taxon>
    </lineage>
</organism>
<proteinExistence type="predicted"/>
<name>A0A939G7N3_9BACT</name>
<dbReference type="AlphaFoldDB" id="A0A939G7N3"/>
<accession>A0A939G7N3</accession>
<keyword evidence="2" id="KW-1185">Reference proteome</keyword>
<sequence>MNTKPPFRLDELDAGHPLRQHPFEATGQGVPDQYFDSLASRVQARIADQRKQEEAHAGPLVSWSWGRTLASLAGAGLVAALVYVTWPQRQDSIGRETLSGVSDAAIVAYLDEQGLNPDEIASTPAADASMMDDSTTIKYLDLKPDAIRQYLDMQNIDNEQLNAGS</sequence>
<evidence type="ECO:0008006" key="3">
    <source>
        <dbReference type="Google" id="ProtNLM"/>
    </source>
</evidence>
<evidence type="ECO:0000313" key="1">
    <source>
        <dbReference type="EMBL" id="MBO0931263.1"/>
    </source>
</evidence>
<gene>
    <name evidence="1" type="ORF">J2I48_09675</name>
</gene>
<protein>
    <recommendedName>
        <fullName evidence="3">DUF3379 domain-containing protein</fullName>
    </recommendedName>
</protein>
<dbReference type="EMBL" id="JAFMYU010000006">
    <property type="protein sequence ID" value="MBO0931263.1"/>
    <property type="molecule type" value="Genomic_DNA"/>
</dbReference>
<evidence type="ECO:0000313" key="2">
    <source>
        <dbReference type="Proteomes" id="UP000664795"/>
    </source>
</evidence>
<dbReference type="Proteomes" id="UP000664795">
    <property type="component" value="Unassembled WGS sequence"/>
</dbReference>
<reference evidence="1 2" key="1">
    <citation type="submission" date="2021-03" db="EMBL/GenBank/DDBJ databases">
        <title>Fibrella sp. HMF5036 genome sequencing and assembly.</title>
        <authorList>
            <person name="Kang H."/>
            <person name="Kim H."/>
            <person name="Bae S."/>
            <person name="Joh K."/>
        </authorList>
    </citation>
    <scope>NUCLEOTIDE SEQUENCE [LARGE SCALE GENOMIC DNA]</scope>
    <source>
        <strain evidence="1 2">HMF5036</strain>
    </source>
</reference>